<keyword evidence="6" id="KW-1185">Reference proteome</keyword>
<dbReference type="PANTHER" id="PTHR30319">
    <property type="entry name" value="PHENYLACETIC ACID REGULATOR-RELATED TRANSCRIPTIONAL REPRESSOR"/>
    <property type="match status" value="1"/>
</dbReference>
<dbReference type="Pfam" id="PF08223">
    <property type="entry name" value="PaaX_C"/>
    <property type="match status" value="1"/>
</dbReference>
<organism evidence="5 6">
    <name type="scientific">Streptosporangium becharense</name>
    <dbReference type="NCBI Taxonomy" id="1816182"/>
    <lineage>
        <taxon>Bacteria</taxon>
        <taxon>Bacillati</taxon>
        <taxon>Actinomycetota</taxon>
        <taxon>Actinomycetes</taxon>
        <taxon>Streptosporangiales</taxon>
        <taxon>Streptosporangiaceae</taxon>
        <taxon>Streptosporangium</taxon>
    </lineage>
</organism>
<evidence type="ECO:0000313" key="5">
    <source>
        <dbReference type="EMBL" id="MBB5817237.1"/>
    </source>
</evidence>
<evidence type="ECO:0000259" key="3">
    <source>
        <dbReference type="Pfam" id="PF08223"/>
    </source>
</evidence>
<dbReference type="Gene3D" id="1.10.10.10">
    <property type="entry name" value="Winged helix-like DNA-binding domain superfamily/Winged helix DNA-binding domain"/>
    <property type="match status" value="1"/>
</dbReference>
<sequence>MTSTSAVTAGPGDGSEGEFRLPRTQSGPQPQHLLVTLLGDYWHGRTEHLPSAALVALLGEFGISPAAARAALSRLARRGVLESSRTGRRTGYGFTSRASAAALLDQGMRRVVSFGAVSRPWDGQWRMVIFSVPEERRDVRHAARARLRWLGFAPLYDGVWISPRDAGGEAAQALAGLGVRNYVVMTAQVLPGAPQGAAPIEAWDLDEVRSRYDGFVTAWGPWLGRAREGAVGAAEALAARTELMYAWLHFPSLDPELPAELLAADWPRERAYAIFAELYDCLGPLAEIRVRQVVARFSPELAPLVRHHTHRGRRPARPAAP</sequence>
<dbReference type="EMBL" id="JACHMP010000001">
    <property type="protein sequence ID" value="MBB5817237.1"/>
    <property type="molecule type" value="Genomic_DNA"/>
</dbReference>
<evidence type="ECO:0000313" key="6">
    <source>
        <dbReference type="Proteomes" id="UP000540685"/>
    </source>
</evidence>
<dbReference type="Proteomes" id="UP000540685">
    <property type="component" value="Unassembled WGS sequence"/>
</dbReference>
<evidence type="ECO:0000259" key="4">
    <source>
        <dbReference type="Pfam" id="PF20803"/>
    </source>
</evidence>
<dbReference type="Gene3D" id="3.30.70.2650">
    <property type="match status" value="1"/>
</dbReference>
<dbReference type="AlphaFoldDB" id="A0A7W9IAN0"/>
<dbReference type="InterPro" id="IPR011965">
    <property type="entry name" value="PaaX_trns_reg"/>
</dbReference>
<dbReference type="InterPro" id="IPR012906">
    <property type="entry name" value="PaaX-like_N"/>
</dbReference>
<protein>
    <submittedName>
        <fullName evidence="5">Phenylacetic acid degradation operon negative regulatory protein</fullName>
    </submittedName>
</protein>
<evidence type="ECO:0000259" key="2">
    <source>
        <dbReference type="Pfam" id="PF07848"/>
    </source>
</evidence>
<feature type="domain" description="Transcriptional repressor PaaX-like C-terminal" evidence="3">
    <location>
        <begin position="203"/>
        <end position="287"/>
    </location>
</feature>
<comment type="caution">
    <text evidence="5">The sequence shown here is derived from an EMBL/GenBank/DDBJ whole genome shotgun (WGS) entry which is preliminary data.</text>
</comment>
<proteinExistence type="predicted"/>
<dbReference type="GO" id="GO:0006351">
    <property type="term" value="P:DNA-templated transcription"/>
    <property type="evidence" value="ECO:0007669"/>
    <property type="project" value="InterPro"/>
</dbReference>
<dbReference type="PANTHER" id="PTHR30319:SF1">
    <property type="entry name" value="TRANSCRIPTIONAL REPRESSOR PAAX"/>
    <property type="match status" value="1"/>
</dbReference>
<accession>A0A7W9IAN0</accession>
<gene>
    <name evidence="5" type="ORF">F4562_000299</name>
</gene>
<dbReference type="PIRSF" id="PIRSF020623">
    <property type="entry name" value="PaaX"/>
    <property type="match status" value="1"/>
</dbReference>
<name>A0A7W9IAN0_9ACTN</name>
<dbReference type="Gene3D" id="1.20.58.1460">
    <property type="match status" value="1"/>
</dbReference>
<dbReference type="Pfam" id="PF20803">
    <property type="entry name" value="PaaX_M"/>
    <property type="match status" value="1"/>
</dbReference>
<feature type="domain" description="Transcriptional repressor PaaX-like N-terminal" evidence="2">
    <location>
        <begin position="32"/>
        <end position="97"/>
    </location>
</feature>
<reference evidence="5 6" key="1">
    <citation type="submission" date="2020-08" db="EMBL/GenBank/DDBJ databases">
        <title>Sequencing the genomes of 1000 actinobacteria strains.</title>
        <authorList>
            <person name="Klenk H.-P."/>
        </authorList>
    </citation>
    <scope>NUCLEOTIDE SEQUENCE [LARGE SCALE GENOMIC DNA]</scope>
    <source>
        <strain evidence="5 6">DSM 46887</strain>
    </source>
</reference>
<dbReference type="InterPro" id="IPR036388">
    <property type="entry name" value="WH-like_DNA-bd_sf"/>
</dbReference>
<feature type="domain" description="Transcriptional repressor PaaX-like central Cas2-like" evidence="4">
    <location>
        <begin position="119"/>
        <end position="186"/>
    </location>
</feature>
<dbReference type="Pfam" id="PF07848">
    <property type="entry name" value="PaaX"/>
    <property type="match status" value="1"/>
</dbReference>
<dbReference type="InterPro" id="IPR048846">
    <property type="entry name" value="PaaX-like_central"/>
</dbReference>
<feature type="region of interest" description="Disordered" evidence="1">
    <location>
        <begin position="1"/>
        <end position="28"/>
    </location>
</feature>
<dbReference type="InterPro" id="IPR013225">
    <property type="entry name" value="PaaX_C"/>
</dbReference>
<dbReference type="RefSeq" id="WP_184546321.1">
    <property type="nucleotide sequence ID" value="NZ_JACHMP010000001.1"/>
</dbReference>
<evidence type="ECO:0000256" key="1">
    <source>
        <dbReference type="SAM" id="MobiDB-lite"/>
    </source>
</evidence>